<dbReference type="GO" id="GO:0006406">
    <property type="term" value="P:mRNA export from nucleus"/>
    <property type="evidence" value="ECO:0007669"/>
    <property type="project" value="TreeGrafter"/>
</dbReference>
<dbReference type="InterPro" id="IPR000488">
    <property type="entry name" value="Death_dom"/>
</dbReference>
<dbReference type="FunCoup" id="A0A6P8ZZX2">
    <property type="interactions" value="1632"/>
</dbReference>
<dbReference type="Pfam" id="PF11957">
    <property type="entry name" value="efThoc1"/>
    <property type="match status" value="1"/>
</dbReference>
<evidence type="ECO:0000256" key="1">
    <source>
        <dbReference type="SAM" id="MobiDB-lite"/>
    </source>
</evidence>
<dbReference type="GO" id="GO:0007165">
    <property type="term" value="P:signal transduction"/>
    <property type="evidence" value="ECO:0007669"/>
    <property type="project" value="InterPro"/>
</dbReference>
<dbReference type="CDD" id="cd01670">
    <property type="entry name" value="Death"/>
    <property type="match status" value="1"/>
</dbReference>
<dbReference type="InterPro" id="IPR011029">
    <property type="entry name" value="DEATH-like_dom_sf"/>
</dbReference>
<feature type="region of interest" description="Disordered" evidence="1">
    <location>
        <begin position="454"/>
        <end position="478"/>
    </location>
</feature>
<dbReference type="OrthoDB" id="10257415at2759"/>
<feature type="region of interest" description="Disordered" evidence="1">
    <location>
        <begin position="601"/>
        <end position="661"/>
    </location>
</feature>
<sequence length="747" mass="85975">MARWRPLSASDRENNKNKNSRRINICLYFLFSCEHLAHIPCLSMKKVTQTMAKSNNFDKMRATYLDALKLSFNKQDVDILIKKFNLFSAEDADKKSALDQVLRDYLLELLSPSKRTAGNVTVWEQYISFCILACKQSLCSPTMPVVLLGDVFDALTLQQCECLFAYVEENVTMWKEELFFTPCKNNLLRMCNDLLRRLSRSQNTVFCGRILLFLAKFFPFSERSGLNVVSEFNLENITQYGTEDEGTKELLGEEDNDQEEADKADMRITIDYNLYSKFWSLQDFFRNPNQCYDRVHWKTFSSHANSVLSAFSSFKLDDIADSKKLKLDVSFGRESNSEMDVDEGSAPSGQAFFAKYLTNQKLLELQLSDSNFRRCVLLQFLILFQYLDSQVKFKPDTFELKQDQLEWVKETTELICRLMKETPPDGPSFLAAVTHILKREEQWSNWKNEGCKEFQTPGGKRKLTEDNNEAPEGKKPIKMKRRGRPLGELTKDSLNHGRTLMGNSELTKLWNVCPDNLEACRGRDRDFLPSLDTYFEEAIEQTDPSAMVEDSYKKTNDGNFGWRALRLLARRSPHFFTLSSNNITKLPEYLETMIKKIAKDRPSAGAGMTQEEKQEVLEGQAEENGAENDQEEDELLKEEESKDDESKDEESKDDEAEDKRPLTFNEEMLDALATCVAPVWLKIAVKLGYKKEELSDITAEDTDDATKARKWLQFYVETDEDASPENFAYTLEGMGLTEAVTIINEMV</sequence>
<gene>
    <name evidence="4" type="primary">LOC117651078</name>
</gene>
<proteinExistence type="predicted"/>
<accession>A0A6P8ZZX2</accession>
<name>A0A6P8ZZX2_THRPL</name>
<feature type="compositionally biased region" description="Acidic residues" evidence="1">
    <location>
        <begin position="620"/>
        <end position="656"/>
    </location>
</feature>
<organism evidence="4">
    <name type="scientific">Thrips palmi</name>
    <name type="common">Melon thrips</name>
    <dbReference type="NCBI Taxonomy" id="161013"/>
    <lineage>
        <taxon>Eukaryota</taxon>
        <taxon>Metazoa</taxon>
        <taxon>Ecdysozoa</taxon>
        <taxon>Arthropoda</taxon>
        <taxon>Hexapoda</taxon>
        <taxon>Insecta</taxon>
        <taxon>Pterygota</taxon>
        <taxon>Neoptera</taxon>
        <taxon>Paraneoptera</taxon>
        <taxon>Thysanoptera</taxon>
        <taxon>Terebrantia</taxon>
        <taxon>Thripoidea</taxon>
        <taxon>Thripidae</taxon>
        <taxon>Thrips</taxon>
    </lineage>
</organism>
<dbReference type="GO" id="GO:0000445">
    <property type="term" value="C:THO complex part of transcription export complex"/>
    <property type="evidence" value="ECO:0007669"/>
    <property type="project" value="TreeGrafter"/>
</dbReference>
<dbReference type="PANTHER" id="PTHR13265:SF0">
    <property type="entry name" value="HPR1"/>
    <property type="match status" value="1"/>
</dbReference>
<dbReference type="AlphaFoldDB" id="A0A6P8ZZX2"/>
<dbReference type="CTD" id="40723"/>
<protein>
    <submittedName>
        <fullName evidence="4">THO complex subunit 1 isoform X1</fullName>
    </submittedName>
</protein>
<keyword evidence="3" id="KW-1185">Reference proteome</keyword>
<reference evidence="4" key="1">
    <citation type="submission" date="2025-08" db="UniProtKB">
        <authorList>
            <consortium name="RefSeq"/>
        </authorList>
    </citation>
    <scope>IDENTIFICATION</scope>
    <source>
        <tissue evidence="4">Total insect</tissue>
    </source>
</reference>
<evidence type="ECO:0000313" key="3">
    <source>
        <dbReference type="Proteomes" id="UP000515158"/>
    </source>
</evidence>
<dbReference type="RefSeq" id="XP_034250710.1">
    <property type="nucleotide sequence ID" value="XM_034394819.1"/>
</dbReference>
<dbReference type="PROSITE" id="PS50017">
    <property type="entry name" value="DEATH_DOMAIN"/>
    <property type="match status" value="1"/>
</dbReference>
<evidence type="ECO:0000313" key="4">
    <source>
        <dbReference type="RefSeq" id="XP_034250710.1"/>
    </source>
</evidence>
<dbReference type="PROSITE" id="PS51257">
    <property type="entry name" value="PROKAR_LIPOPROTEIN"/>
    <property type="match status" value="1"/>
</dbReference>
<dbReference type="GeneID" id="117651078"/>
<dbReference type="InParanoid" id="A0A6P8ZZX2"/>
<dbReference type="SUPFAM" id="SSF47986">
    <property type="entry name" value="DEATH domain"/>
    <property type="match status" value="1"/>
</dbReference>
<dbReference type="PANTHER" id="PTHR13265">
    <property type="entry name" value="THO COMPLEX SUBUNIT 1"/>
    <property type="match status" value="1"/>
</dbReference>
<dbReference type="Proteomes" id="UP000515158">
    <property type="component" value="Unplaced"/>
</dbReference>
<evidence type="ECO:0000259" key="2">
    <source>
        <dbReference type="PROSITE" id="PS50017"/>
    </source>
</evidence>
<dbReference type="InterPro" id="IPR021861">
    <property type="entry name" value="THO_THOC1"/>
</dbReference>
<dbReference type="KEGG" id="tpal:117651078"/>
<dbReference type="Pfam" id="PF00531">
    <property type="entry name" value="Death"/>
    <property type="match status" value="1"/>
</dbReference>
<feature type="domain" description="Death" evidence="2">
    <location>
        <begin position="680"/>
        <end position="747"/>
    </location>
</feature>